<accession>A0A9Q3VBX0</accession>
<reference evidence="1" key="1">
    <citation type="submission" date="2020-02" db="EMBL/GenBank/DDBJ databases">
        <authorList>
            <person name="Fillo S."/>
            <person name="Giordani F."/>
            <person name="Tonon E."/>
            <person name="Drigo I."/>
            <person name="Anselmo A."/>
            <person name="Fortunato A."/>
            <person name="Bano L."/>
            <person name="Lista F."/>
        </authorList>
    </citation>
    <scope>NUCLEOTIDE SEQUENCE</scope>
    <source>
        <strain evidence="1">IZSVe-TV_9877_3_12</strain>
    </source>
</reference>
<evidence type="ECO:0000313" key="1">
    <source>
        <dbReference type="EMBL" id="MCD3196050.1"/>
    </source>
</evidence>
<comment type="caution">
    <text evidence="1">The sequence shown here is derived from an EMBL/GenBank/DDBJ whole genome shotgun (WGS) entry which is preliminary data.</text>
</comment>
<evidence type="ECO:0008006" key="3">
    <source>
        <dbReference type="Google" id="ProtNLM"/>
    </source>
</evidence>
<protein>
    <recommendedName>
        <fullName evidence="3">Bro-N domain-containing protein</fullName>
    </recommendedName>
</protein>
<evidence type="ECO:0000313" key="2">
    <source>
        <dbReference type="Proteomes" id="UP000813637"/>
    </source>
</evidence>
<dbReference type="RefSeq" id="WP_231147895.1">
    <property type="nucleotide sequence ID" value="NZ_JAAMYB010000023.1"/>
</dbReference>
<sequence length="305" mass="35536">MNKEQLLNIMKVLANNKIVEAHKKDLVNLHGDTNTPQVTRLLDILEKQGYISTIEKTKNLGRGKWTPYKWKINENVNIPKDNNRDNVKLTDVINKNTNDYENVINIFNYQQEKFNNIDIDVIDTEKGKVIPVSNIYNALGLSRQAIYQLLDRNKELFDGMIFNINMGDGDRICVNKEGIIGLLMKMQYERLKEDKKQLVLQFQKWCMKTLSKLVSNGKVELKDQEQQEVKNNIGKTTGLSDKDIDKLFGDIEELLYNKLHILHEAVNELKDERNNCKIIAESEKQRSERLIAKTVELREKIYSIR</sequence>
<reference evidence="1" key="2">
    <citation type="journal article" date="2021" name="Microorganisms">
        <title>Extensive Genome Exploration of Clostridium botulinum Group III Field Strains.</title>
        <authorList>
            <person name="Fillo S."/>
            <person name="Giordani F."/>
            <person name="Tonon E."/>
            <person name="Drigo I."/>
            <person name="Anselmo A."/>
            <person name="Fortunato A."/>
            <person name="Lista F."/>
            <person name="Bano L."/>
        </authorList>
    </citation>
    <scope>NUCLEOTIDE SEQUENCE</scope>
    <source>
        <strain evidence="1">IZSVe-TV_9877_3_12</strain>
    </source>
</reference>
<dbReference type="EMBL" id="JAAMYB010000023">
    <property type="protein sequence ID" value="MCD3196050.1"/>
    <property type="molecule type" value="Genomic_DNA"/>
</dbReference>
<proteinExistence type="predicted"/>
<dbReference type="AlphaFoldDB" id="A0A9Q3VBX0"/>
<gene>
    <name evidence="1" type="ORF">G8S53_12345</name>
</gene>
<organism evidence="1 2">
    <name type="scientific">Clostridium botulinum C</name>
    <dbReference type="NCBI Taxonomy" id="36828"/>
    <lineage>
        <taxon>Bacteria</taxon>
        <taxon>Bacillati</taxon>
        <taxon>Bacillota</taxon>
        <taxon>Clostridia</taxon>
        <taxon>Eubacteriales</taxon>
        <taxon>Clostridiaceae</taxon>
        <taxon>Clostridium</taxon>
    </lineage>
</organism>
<name>A0A9Q3VBX0_CLOBO</name>
<dbReference type="Proteomes" id="UP000813637">
    <property type="component" value="Unassembled WGS sequence"/>
</dbReference>